<gene>
    <name evidence="1" type="ORF">HPB50_021443</name>
</gene>
<dbReference type="Proteomes" id="UP000821845">
    <property type="component" value="Chromosome 1"/>
</dbReference>
<reference evidence="1" key="1">
    <citation type="submission" date="2020-05" db="EMBL/GenBank/DDBJ databases">
        <title>Large-scale comparative analyses of tick genomes elucidate their genetic diversity and vector capacities.</title>
        <authorList>
            <person name="Jia N."/>
            <person name="Wang J."/>
            <person name="Shi W."/>
            <person name="Du L."/>
            <person name="Sun Y."/>
            <person name="Zhan W."/>
            <person name="Jiang J."/>
            <person name="Wang Q."/>
            <person name="Zhang B."/>
            <person name="Ji P."/>
            <person name="Sakyi L.B."/>
            <person name="Cui X."/>
            <person name="Yuan T."/>
            <person name="Jiang B."/>
            <person name="Yang W."/>
            <person name="Lam T.T.-Y."/>
            <person name="Chang Q."/>
            <person name="Ding S."/>
            <person name="Wang X."/>
            <person name="Zhu J."/>
            <person name="Ruan X."/>
            <person name="Zhao L."/>
            <person name="Wei J."/>
            <person name="Que T."/>
            <person name="Du C."/>
            <person name="Cheng J."/>
            <person name="Dai P."/>
            <person name="Han X."/>
            <person name="Huang E."/>
            <person name="Gao Y."/>
            <person name="Liu J."/>
            <person name="Shao H."/>
            <person name="Ye R."/>
            <person name="Li L."/>
            <person name="Wei W."/>
            <person name="Wang X."/>
            <person name="Wang C."/>
            <person name="Yang T."/>
            <person name="Huo Q."/>
            <person name="Li W."/>
            <person name="Guo W."/>
            <person name="Chen H."/>
            <person name="Zhou L."/>
            <person name="Ni X."/>
            <person name="Tian J."/>
            <person name="Zhou Y."/>
            <person name="Sheng Y."/>
            <person name="Liu T."/>
            <person name="Pan Y."/>
            <person name="Xia L."/>
            <person name="Li J."/>
            <person name="Zhao F."/>
            <person name="Cao W."/>
        </authorList>
    </citation>
    <scope>NUCLEOTIDE SEQUENCE</scope>
    <source>
        <strain evidence="1">Hyas-2018</strain>
    </source>
</reference>
<proteinExistence type="predicted"/>
<accession>A0ACB7TL64</accession>
<dbReference type="EMBL" id="CM023481">
    <property type="protein sequence ID" value="KAH6947803.1"/>
    <property type="molecule type" value="Genomic_DNA"/>
</dbReference>
<name>A0ACB7TL64_HYAAI</name>
<evidence type="ECO:0000313" key="2">
    <source>
        <dbReference type="Proteomes" id="UP000821845"/>
    </source>
</evidence>
<sequence>MEEDIATSILGAALTLRKAYFTRAQRRCHGKRSLMRPACWHDGWQAGPRPWLAKGPPGHREDRTSSVFCLATGSAAGHTASLSSKQNSIRSCLRAIDKEHGVPVETRGPPAGPLRLARRCPNSRGRSPAFPAAALVAGPGNEGAPSGGGSVRGGGSRSSHFPRGGYALESQAAAHQPNSPPPRLLPLPTTAPPPPHHRPRRHVSGPHDAEPGLPRRAPPGAAPQPTPRAQRGGHRRRHGVAPPRQRRPASSVCVRALRATNCTEERPGAASQLNAALPRTPGCCR</sequence>
<organism evidence="1 2">
    <name type="scientific">Hyalomma asiaticum</name>
    <name type="common">Tick</name>
    <dbReference type="NCBI Taxonomy" id="266040"/>
    <lineage>
        <taxon>Eukaryota</taxon>
        <taxon>Metazoa</taxon>
        <taxon>Ecdysozoa</taxon>
        <taxon>Arthropoda</taxon>
        <taxon>Chelicerata</taxon>
        <taxon>Arachnida</taxon>
        <taxon>Acari</taxon>
        <taxon>Parasitiformes</taxon>
        <taxon>Ixodida</taxon>
        <taxon>Ixodoidea</taxon>
        <taxon>Ixodidae</taxon>
        <taxon>Hyalomminae</taxon>
        <taxon>Hyalomma</taxon>
    </lineage>
</organism>
<evidence type="ECO:0000313" key="1">
    <source>
        <dbReference type="EMBL" id="KAH6947803.1"/>
    </source>
</evidence>
<comment type="caution">
    <text evidence="1">The sequence shown here is derived from an EMBL/GenBank/DDBJ whole genome shotgun (WGS) entry which is preliminary data.</text>
</comment>
<keyword evidence="2" id="KW-1185">Reference proteome</keyword>
<protein>
    <submittedName>
        <fullName evidence="1">Uncharacterized protein</fullName>
    </submittedName>
</protein>